<proteinExistence type="inferred from homology"/>
<sequence length="130" mass="14539">MVEPGPTALQAWEKVGMQIPRFCYHERLSVAGNCRMMCLVDIERVPKFGSDRSRFTEGKRAVEDKNIAPLIKTIMTRCIQCRRFASEIAGVEDLGTTGRGKDLQIGTYAEKILMSELSGNVIDIYAQRGP</sequence>
<evidence type="ECO:0000256" key="3">
    <source>
        <dbReference type="ARBA" id="ARBA00022485"/>
    </source>
</evidence>
<dbReference type="Gene3D" id="3.10.20.740">
    <property type="match status" value="1"/>
</dbReference>
<comment type="similarity">
    <text evidence="2">Belongs to the complex I 75 kDa subunit family.</text>
</comment>
<dbReference type="InterPro" id="IPR054351">
    <property type="entry name" value="NADH_UbQ_OxRdtase_ferredoxin"/>
</dbReference>
<dbReference type="AlphaFoldDB" id="A0A4Z2FQU1"/>
<evidence type="ECO:0000313" key="11">
    <source>
        <dbReference type="EMBL" id="TNN43617.1"/>
    </source>
</evidence>
<accession>A0A4Z2FQU1</accession>
<evidence type="ECO:0000259" key="10">
    <source>
        <dbReference type="Pfam" id="PF22117"/>
    </source>
</evidence>
<keyword evidence="12" id="KW-1185">Reference proteome</keyword>
<evidence type="ECO:0000256" key="8">
    <source>
        <dbReference type="ARBA" id="ARBA00023027"/>
    </source>
</evidence>
<dbReference type="Pfam" id="PF22117">
    <property type="entry name" value="Fer4_Nqo3"/>
    <property type="match status" value="1"/>
</dbReference>
<keyword evidence="8" id="KW-0520">NAD</keyword>
<dbReference type="SUPFAM" id="SSF54292">
    <property type="entry name" value="2Fe-2S ferredoxin-like"/>
    <property type="match status" value="1"/>
</dbReference>
<evidence type="ECO:0000256" key="6">
    <source>
        <dbReference type="ARBA" id="ARBA00023004"/>
    </source>
</evidence>
<comment type="caution">
    <text evidence="11">The sequence shown here is derived from an EMBL/GenBank/DDBJ whole genome shotgun (WGS) entry which is preliminary data.</text>
</comment>
<comment type="cofactor">
    <cofactor evidence="1">
        <name>[4Fe-4S] cluster</name>
        <dbReference type="ChEBI" id="CHEBI:49883"/>
    </cofactor>
</comment>
<reference evidence="11 12" key="1">
    <citation type="submission" date="2019-03" db="EMBL/GenBank/DDBJ databases">
        <title>First draft genome of Liparis tanakae, snailfish: a comprehensive survey of snailfish specific genes.</title>
        <authorList>
            <person name="Kim W."/>
            <person name="Song I."/>
            <person name="Jeong J.-H."/>
            <person name="Kim D."/>
            <person name="Kim S."/>
            <person name="Ryu S."/>
            <person name="Song J.Y."/>
            <person name="Lee S.K."/>
        </authorList>
    </citation>
    <scope>NUCLEOTIDE SEQUENCE [LARGE SCALE GENOMIC DNA]</scope>
    <source>
        <tissue evidence="11">Muscle</tissue>
    </source>
</reference>
<dbReference type="GO" id="GO:0046872">
    <property type="term" value="F:metal ion binding"/>
    <property type="evidence" value="ECO:0007669"/>
    <property type="project" value="UniProtKB-KW"/>
</dbReference>
<gene>
    <name evidence="11" type="primary">NDUFS1_2</name>
    <name evidence="11" type="ORF">EYF80_046200</name>
</gene>
<dbReference type="GO" id="GO:0051539">
    <property type="term" value="F:4 iron, 4 sulfur cluster binding"/>
    <property type="evidence" value="ECO:0007669"/>
    <property type="project" value="UniProtKB-KW"/>
</dbReference>
<evidence type="ECO:0000256" key="7">
    <source>
        <dbReference type="ARBA" id="ARBA00023014"/>
    </source>
</evidence>
<keyword evidence="3" id="KW-0004">4Fe-4S</keyword>
<evidence type="ECO:0000313" key="12">
    <source>
        <dbReference type="Proteomes" id="UP000314294"/>
    </source>
</evidence>
<dbReference type="InterPro" id="IPR036010">
    <property type="entry name" value="2Fe-2S_ferredoxin-like_sf"/>
</dbReference>
<evidence type="ECO:0000256" key="4">
    <source>
        <dbReference type="ARBA" id="ARBA00022723"/>
    </source>
</evidence>
<keyword evidence="7" id="KW-0411">Iron-sulfur</keyword>
<feature type="domain" description="NADH-ubiquinone oxidoreductase ferredoxin-like" evidence="10">
    <location>
        <begin position="69"/>
        <end position="124"/>
    </location>
</feature>
<dbReference type="EMBL" id="SRLO01000956">
    <property type="protein sequence ID" value="TNN43617.1"/>
    <property type="molecule type" value="Genomic_DNA"/>
</dbReference>
<keyword evidence="5" id="KW-1278">Translocase</keyword>
<keyword evidence="11" id="KW-0830">Ubiquinone</keyword>
<dbReference type="Pfam" id="PF13510">
    <property type="entry name" value="Fer2_4"/>
    <property type="match status" value="1"/>
</dbReference>
<dbReference type="Proteomes" id="UP000314294">
    <property type="component" value="Unassembled WGS sequence"/>
</dbReference>
<evidence type="ECO:0000256" key="9">
    <source>
        <dbReference type="ARBA" id="ARBA00034078"/>
    </source>
</evidence>
<comment type="cofactor">
    <cofactor evidence="9">
        <name>[2Fe-2S] cluster</name>
        <dbReference type="ChEBI" id="CHEBI:190135"/>
    </cofactor>
</comment>
<name>A0A4Z2FQU1_9TELE</name>
<dbReference type="OrthoDB" id="10249365at2759"/>
<keyword evidence="4" id="KW-0479">Metal-binding</keyword>
<protein>
    <submittedName>
        <fullName evidence="11">NADH-ubiquinone oxidoreductase subunit, mitochondrial</fullName>
    </submittedName>
</protein>
<keyword evidence="6" id="KW-0408">Iron</keyword>
<organism evidence="11 12">
    <name type="scientific">Liparis tanakae</name>
    <name type="common">Tanaka's snailfish</name>
    <dbReference type="NCBI Taxonomy" id="230148"/>
    <lineage>
        <taxon>Eukaryota</taxon>
        <taxon>Metazoa</taxon>
        <taxon>Chordata</taxon>
        <taxon>Craniata</taxon>
        <taxon>Vertebrata</taxon>
        <taxon>Euteleostomi</taxon>
        <taxon>Actinopterygii</taxon>
        <taxon>Neopterygii</taxon>
        <taxon>Teleostei</taxon>
        <taxon>Neoteleostei</taxon>
        <taxon>Acanthomorphata</taxon>
        <taxon>Eupercaria</taxon>
        <taxon>Perciformes</taxon>
        <taxon>Cottioidei</taxon>
        <taxon>Cottales</taxon>
        <taxon>Liparidae</taxon>
        <taxon>Liparis</taxon>
    </lineage>
</organism>
<evidence type="ECO:0000256" key="5">
    <source>
        <dbReference type="ARBA" id="ARBA00022967"/>
    </source>
</evidence>
<evidence type="ECO:0000256" key="1">
    <source>
        <dbReference type="ARBA" id="ARBA00001966"/>
    </source>
</evidence>
<evidence type="ECO:0000256" key="2">
    <source>
        <dbReference type="ARBA" id="ARBA00005404"/>
    </source>
</evidence>
<dbReference type="SUPFAM" id="SSF54862">
    <property type="entry name" value="4Fe-4S ferredoxins"/>
    <property type="match status" value="1"/>
</dbReference>
<dbReference type="FunFam" id="3.30.70.20:FF:000002">
    <property type="entry name" value="NADH-ubiquinone oxidoreductase 75 kDa subunit"/>
    <property type="match status" value="1"/>
</dbReference>